<dbReference type="Proteomes" id="UP000198211">
    <property type="component" value="Unassembled WGS sequence"/>
</dbReference>
<dbReference type="OrthoDB" id="125069at2759"/>
<evidence type="ECO:0008006" key="4">
    <source>
        <dbReference type="Google" id="ProtNLM"/>
    </source>
</evidence>
<dbReference type="PANTHER" id="PTHR33050:SF7">
    <property type="entry name" value="RIBONUCLEASE H"/>
    <property type="match status" value="1"/>
</dbReference>
<dbReference type="InterPro" id="IPR010998">
    <property type="entry name" value="Integrase_recombinase_N"/>
</dbReference>
<dbReference type="PANTHER" id="PTHR33050">
    <property type="entry name" value="REVERSE TRANSCRIPTASE DOMAIN-CONTAINING PROTEIN"/>
    <property type="match status" value="1"/>
</dbReference>
<comment type="caution">
    <text evidence="2">The sequence shown here is derived from an EMBL/GenBank/DDBJ whole genome shotgun (WGS) entry which is preliminary data.</text>
</comment>
<evidence type="ECO:0000256" key="1">
    <source>
        <dbReference type="ARBA" id="ARBA00023125"/>
    </source>
</evidence>
<organism evidence="2 3">
    <name type="scientific">Phytophthora megakarya</name>
    <dbReference type="NCBI Taxonomy" id="4795"/>
    <lineage>
        <taxon>Eukaryota</taxon>
        <taxon>Sar</taxon>
        <taxon>Stramenopiles</taxon>
        <taxon>Oomycota</taxon>
        <taxon>Peronosporomycetes</taxon>
        <taxon>Peronosporales</taxon>
        <taxon>Peronosporaceae</taxon>
        <taxon>Phytophthora</taxon>
    </lineage>
</organism>
<evidence type="ECO:0000313" key="3">
    <source>
        <dbReference type="Proteomes" id="UP000198211"/>
    </source>
</evidence>
<dbReference type="InterPro" id="IPR052055">
    <property type="entry name" value="Hepadnavirus_pol/RT"/>
</dbReference>
<sequence>MGKEQQRRTNTLTAVFASAGLIFPPPECATQFDLHKPTLNVPLQKVVSEFIRRTRMQLYRFTELWRGQTSTDYRPNTAIDLTVVNRLCSSYKHVDHLRRTASEGIRVHLIESVDLNERIRKPANHPSATDHLCVLMRNVRKEQDAGRSLVLDLDILEIWHEVVLSLFGVVAKGDKDLNISGRTIHDLSFPEGNSVNDATDTSVTPKPVYKASSSVAKQVLSTSLHSATSAPTTLMGVDVALAFRNVGIHSKSVYLFGGRIPQANALVIDLFAAFGWTLSPAEYEIYGGAIAHIHGSTICTTARTPFYNYHWVDDHVTVVHALPGVCEEAERSLRRAMIAEFGPLSINEETFTGWHERLKVLGLIFDSSERTVSMPASKISKARKLVISTIAATSITRTELRSQLGSLRHVGTCIRPARAFQQRLRSSEIGSTRTHRVPITSEMIDDLYWWLYILDEGSLNGVPLHYFADSPIPDVEVYVDASNYGLAAIDITRQKFITYVFSGDERTMIHNFQNGERHGFDINYRELLSLAFAVYEWGSDWKRPRPFLPLHVRFYIDNTSAVSWQTKFPSRNPRAQTILRLLALWEVQHNLLFSSQHVAGHTNTLADMGSRISQDPNIANSSHLSNVQADLARHLHKHSVADATLTKYRSAFRQSSELCASVGSDAYCISADQSTRITIATRFILDAYERGLRGSSISGLLHGVQHYLNPTGAPSIFGHAQIRMLLKGIRRLDQPSASKSPVTLGILEECYITLDPASQHDRML</sequence>
<dbReference type="GO" id="GO:0003677">
    <property type="term" value="F:DNA binding"/>
    <property type="evidence" value="ECO:0007669"/>
    <property type="project" value="UniProtKB-KW"/>
</dbReference>
<gene>
    <name evidence="2" type="ORF">PHMEG_00023684</name>
</gene>
<keyword evidence="3" id="KW-1185">Reference proteome</keyword>
<proteinExistence type="predicted"/>
<dbReference type="EMBL" id="NBNE01004977">
    <property type="protein sequence ID" value="OWZ04420.1"/>
    <property type="molecule type" value="Genomic_DNA"/>
</dbReference>
<dbReference type="AlphaFoldDB" id="A0A225VIS2"/>
<name>A0A225VIS2_9STRA</name>
<reference evidence="3" key="1">
    <citation type="submission" date="2017-03" db="EMBL/GenBank/DDBJ databases">
        <title>Phytopthora megakarya and P. palmivora, two closely related causual agents of cacao black pod achieved similar genome size and gene model numbers by different mechanisms.</title>
        <authorList>
            <person name="Ali S."/>
            <person name="Shao J."/>
            <person name="Larry D.J."/>
            <person name="Kronmiller B."/>
            <person name="Shen D."/>
            <person name="Strem M.D."/>
            <person name="Melnick R.L."/>
            <person name="Guiltinan M.J."/>
            <person name="Tyler B.M."/>
            <person name="Meinhardt L.W."/>
            <person name="Bailey B.A."/>
        </authorList>
    </citation>
    <scope>NUCLEOTIDE SEQUENCE [LARGE SCALE GENOMIC DNA]</scope>
    <source>
        <strain evidence="3">zdho120</strain>
    </source>
</reference>
<evidence type="ECO:0000313" key="2">
    <source>
        <dbReference type="EMBL" id="OWZ04420.1"/>
    </source>
</evidence>
<dbReference type="Gene3D" id="1.10.150.130">
    <property type="match status" value="1"/>
</dbReference>
<dbReference type="CDD" id="cd09275">
    <property type="entry name" value="RNase_HI_RT_DIRS1"/>
    <property type="match status" value="1"/>
</dbReference>
<accession>A0A225VIS2</accession>
<keyword evidence="1" id="KW-0238">DNA-binding</keyword>
<protein>
    <recommendedName>
        <fullName evidence="4">Reverse transcriptase</fullName>
    </recommendedName>
</protein>